<keyword evidence="5" id="KW-0698">rRNA processing</keyword>
<dbReference type="InterPro" id="IPR006027">
    <property type="entry name" value="NusB_RsmB_TIM44"/>
</dbReference>
<dbReference type="PROSITE" id="PS51686">
    <property type="entry name" value="SAM_MT_RSMB_NOP"/>
    <property type="match status" value="1"/>
</dbReference>
<feature type="binding site" evidence="13">
    <location>
        <position position="360"/>
    </location>
    <ligand>
        <name>S-adenosyl-L-methionine</name>
        <dbReference type="ChEBI" id="CHEBI:59789"/>
    </ligand>
</feature>
<evidence type="ECO:0000256" key="12">
    <source>
        <dbReference type="ARBA" id="ARBA00047283"/>
    </source>
</evidence>
<proteinExistence type="inferred from homology"/>
<dbReference type="Pfam" id="PF01029">
    <property type="entry name" value="NusB"/>
    <property type="match status" value="1"/>
</dbReference>
<protein>
    <recommendedName>
        <fullName evidence="3">16S rRNA (cytosine(967)-C(5))-methyltransferase</fullName>
        <ecNumber evidence="3">2.1.1.176</ecNumber>
    </recommendedName>
    <alternativeName>
        <fullName evidence="10">16S rRNA m5C967 methyltransferase</fullName>
    </alternativeName>
    <alternativeName>
        <fullName evidence="11">rRNA (cytosine-C(5)-)-methyltransferase RsmB</fullName>
    </alternativeName>
</protein>
<dbReference type="InterPro" id="IPR054728">
    <property type="entry name" value="RsmB-like_ferredoxin"/>
</dbReference>
<dbReference type="PANTHER" id="PTHR22807:SF53">
    <property type="entry name" value="RIBOSOMAL RNA SMALL SUBUNIT METHYLTRANSFERASE B-RELATED"/>
    <property type="match status" value="1"/>
</dbReference>
<keyword evidence="4" id="KW-0963">Cytoplasm</keyword>
<dbReference type="NCBIfam" id="TIGR00563">
    <property type="entry name" value="rsmB"/>
    <property type="match status" value="1"/>
</dbReference>
<comment type="caution">
    <text evidence="15">The sequence shown here is derived from an EMBL/GenBank/DDBJ whole genome shotgun (WGS) entry which is preliminary data.</text>
</comment>
<dbReference type="NCBIfam" id="NF011494">
    <property type="entry name" value="PRK14902.1"/>
    <property type="match status" value="1"/>
</dbReference>
<dbReference type="PANTHER" id="PTHR22807">
    <property type="entry name" value="NOP2 YEAST -RELATED NOL1/NOP2/FMU SUN DOMAIN-CONTAINING"/>
    <property type="match status" value="1"/>
</dbReference>
<evidence type="ECO:0000256" key="8">
    <source>
        <dbReference type="ARBA" id="ARBA00022691"/>
    </source>
</evidence>
<comment type="similarity">
    <text evidence="13">Belongs to the class I-like SAM-binding methyltransferase superfamily. RsmB/NOP family.</text>
</comment>
<dbReference type="Pfam" id="PF22458">
    <property type="entry name" value="RsmF-B_ferredox"/>
    <property type="match status" value="1"/>
</dbReference>
<organism evidence="15 16">
    <name type="scientific">Candidatus Brocadia sinica JPN1</name>
    <dbReference type="NCBI Taxonomy" id="1197129"/>
    <lineage>
        <taxon>Bacteria</taxon>
        <taxon>Pseudomonadati</taxon>
        <taxon>Planctomycetota</taxon>
        <taxon>Candidatus Brocadiia</taxon>
        <taxon>Candidatus Brocadiales</taxon>
        <taxon>Candidatus Brocadiaceae</taxon>
        <taxon>Candidatus Brocadia</taxon>
    </lineage>
</organism>
<evidence type="ECO:0000256" key="10">
    <source>
        <dbReference type="ARBA" id="ARBA00030399"/>
    </source>
</evidence>
<evidence type="ECO:0000313" key="15">
    <source>
        <dbReference type="EMBL" id="GAN32297.1"/>
    </source>
</evidence>
<dbReference type="InterPro" id="IPR049560">
    <property type="entry name" value="MeTrfase_RsmB-F_NOP2_cat"/>
</dbReference>
<feature type="binding site" evidence="13">
    <location>
        <position position="342"/>
    </location>
    <ligand>
        <name>S-adenosyl-L-methionine</name>
        <dbReference type="ChEBI" id="CHEBI:59789"/>
    </ligand>
</feature>
<evidence type="ECO:0000256" key="1">
    <source>
        <dbReference type="ARBA" id="ARBA00002724"/>
    </source>
</evidence>
<comment type="subcellular location">
    <subcellularLocation>
        <location evidence="2">Cytoplasm</location>
    </subcellularLocation>
</comment>
<name>A0ABQ0JU53_9BACT</name>
<reference evidence="16" key="1">
    <citation type="journal article" date="2015" name="Genome Announc.">
        <title>Draft Genome Sequence of an Anaerobic Ammonium-Oxidizing Bacterium, "Candidatus Brocadia sinica".</title>
        <authorList>
            <person name="Oshiki M."/>
            <person name="Shinyako-Hata K."/>
            <person name="Satoh H."/>
            <person name="Okabe S."/>
        </authorList>
    </citation>
    <scope>NUCLEOTIDE SEQUENCE [LARGE SCALE GENOMIC DNA]</scope>
    <source>
        <strain evidence="16">JPN1</strain>
    </source>
</reference>
<gene>
    <name evidence="15" type="ORF">BROSI_A0809</name>
</gene>
<dbReference type="InterPro" id="IPR035926">
    <property type="entry name" value="NusB-like_sf"/>
</dbReference>
<evidence type="ECO:0000313" key="16">
    <source>
        <dbReference type="Proteomes" id="UP000032309"/>
    </source>
</evidence>
<dbReference type="SUPFAM" id="SSF48013">
    <property type="entry name" value="NusB-like"/>
    <property type="match status" value="1"/>
</dbReference>
<keyword evidence="8 13" id="KW-0949">S-adenosyl-L-methionine</keyword>
<keyword evidence="16" id="KW-1185">Reference proteome</keyword>
<comment type="function">
    <text evidence="1">Specifically methylates the cytosine at position 967 (m5C967) of 16S rRNA.</text>
</comment>
<dbReference type="EC" id="2.1.1.176" evidence="3"/>
<feature type="binding site" evidence="13">
    <location>
        <begin position="291"/>
        <end position="297"/>
    </location>
    <ligand>
        <name>S-adenosyl-L-methionine</name>
        <dbReference type="ChEBI" id="CHEBI:59789"/>
    </ligand>
</feature>
<keyword evidence="9 13" id="KW-0694">RNA-binding</keyword>
<dbReference type="InterPro" id="IPR023267">
    <property type="entry name" value="RCMT"/>
</dbReference>
<keyword evidence="6 13" id="KW-0489">Methyltransferase</keyword>
<accession>A0ABQ0JU53</accession>
<dbReference type="InterPro" id="IPR029063">
    <property type="entry name" value="SAM-dependent_MTases_sf"/>
</dbReference>
<sequence>MKNSSHKTDVRYAGIRVLREVDEKEVFAQELISERCAQSDLSKRDKNLLTELVNGVIRHRLPLDTLISFFSNIPLNKIEPWVLYALRVGLYQIAYLDRIPLSAAINTSVALVKKLVRRTDAVRFTNAVLRAAERSIQNKSACEPEITDLQKALYRRKNIWCTFHHPIFPDPAKHLTSFLAINYSHPEWLIKRWISRYGKEKTVEMCKANNLAPRVFLRVNQGKISTREFLALLDKDGISARTINTAVVVENIAVFEIPGFAEGLFFVQDISAMKVAEFLKIEKSNTVLDMCAAPGGKTTHIAEFLGNTGWIYALDISAKRLQLTKENCLRMGIHNVSIVCGDASDEKAPFRMKFDRILIDAPCSNTGVLSRRVEARWRLKESDINKLAALQYSILKTGASLLKSNGYLVYSTCSIEPEENQGIIKKFMGSEPQFSLDAEEHYLPDMDKGDGGYMARLCKRQVYSY</sequence>
<evidence type="ECO:0000256" key="13">
    <source>
        <dbReference type="PROSITE-ProRule" id="PRU01023"/>
    </source>
</evidence>
<evidence type="ECO:0000256" key="11">
    <source>
        <dbReference type="ARBA" id="ARBA00031088"/>
    </source>
</evidence>
<evidence type="ECO:0000259" key="14">
    <source>
        <dbReference type="PROSITE" id="PS51686"/>
    </source>
</evidence>
<evidence type="ECO:0000256" key="2">
    <source>
        <dbReference type="ARBA" id="ARBA00004496"/>
    </source>
</evidence>
<dbReference type="Proteomes" id="UP000032309">
    <property type="component" value="Unassembled WGS sequence"/>
</dbReference>
<dbReference type="RefSeq" id="WP_052562436.1">
    <property type="nucleotide sequence ID" value="NZ_BAFN01000001.1"/>
</dbReference>
<dbReference type="Pfam" id="PF01189">
    <property type="entry name" value="Methyltr_RsmB-F"/>
    <property type="match status" value="1"/>
</dbReference>
<feature type="binding site" evidence="13">
    <location>
        <position position="315"/>
    </location>
    <ligand>
        <name>S-adenosyl-L-methionine</name>
        <dbReference type="ChEBI" id="CHEBI:59789"/>
    </ligand>
</feature>
<dbReference type="EMBL" id="BAFN01000001">
    <property type="protein sequence ID" value="GAN32297.1"/>
    <property type="molecule type" value="Genomic_DNA"/>
</dbReference>
<evidence type="ECO:0000256" key="3">
    <source>
        <dbReference type="ARBA" id="ARBA00012140"/>
    </source>
</evidence>
<dbReference type="Gene3D" id="3.30.70.1170">
    <property type="entry name" value="Sun protein, domain 3"/>
    <property type="match status" value="1"/>
</dbReference>
<evidence type="ECO:0000256" key="9">
    <source>
        <dbReference type="ARBA" id="ARBA00022884"/>
    </source>
</evidence>
<feature type="domain" description="SAM-dependent MTase RsmB/NOP-type" evidence="14">
    <location>
        <begin position="205"/>
        <end position="465"/>
    </location>
</feature>
<dbReference type="SUPFAM" id="SSF53335">
    <property type="entry name" value="S-adenosyl-L-methionine-dependent methyltransferases"/>
    <property type="match status" value="1"/>
</dbReference>
<evidence type="ECO:0000256" key="5">
    <source>
        <dbReference type="ARBA" id="ARBA00022552"/>
    </source>
</evidence>
<dbReference type="InterPro" id="IPR001678">
    <property type="entry name" value="MeTrfase_RsmB-F_NOP2_dom"/>
</dbReference>
<dbReference type="InterPro" id="IPR004573">
    <property type="entry name" value="rRNA_ssu_MeTfrase_B"/>
</dbReference>
<dbReference type="CDD" id="cd02440">
    <property type="entry name" value="AdoMet_MTases"/>
    <property type="match status" value="1"/>
</dbReference>
<comment type="catalytic activity">
    <reaction evidence="12">
        <text>cytidine(967) in 16S rRNA + S-adenosyl-L-methionine = 5-methylcytidine(967) in 16S rRNA + S-adenosyl-L-homocysteine + H(+)</text>
        <dbReference type="Rhea" id="RHEA:42748"/>
        <dbReference type="Rhea" id="RHEA-COMP:10219"/>
        <dbReference type="Rhea" id="RHEA-COMP:10220"/>
        <dbReference type="ChEBI" id="CHEBI:15378"/>
        <dbReference type="ChEBI" id="CHEBI:57856"/>
        <dbReference type="ChEBI" id="CHEBI:59789"/>
        <dbReference type="ChEBI" id="CHEBI:74483"/>
        <dbReference type="ChEBI" id="CHEBI:82748"/>
        <dbReference type="EC" id="2.1.1.176"/>
    </reaction>
</comment>
<evidence type="ECO:0000256" key="6">
    <source>
        <dbReference type="ARBA" id="ARBA00022603"/>
    </source>
</evidence>
<feature type="active site" description="Nucleophile" evidence="13">
    <location>
        <position position="413"/>
    </location>
</feature>
<evidence type="ECO:0000256" key="4">
    <source>
        <dbReference type="ARBA" id="ARBA00022490"/>
    </source>
</evidence>
<evidence type="ECO:0000256" key="7">
    <source>
        <dbReference type="ARBA" id="ARBA00022679"/>
    </source>
</evidence>
<keyword evidence="7 13" id="KW-0808">Transferase</keyword>
<dbReference type="PRINTS" id="PR02008">
    <property type="entry name" value="RCMTFAMILY"/>
</dbReference>
<dbReference type="Gene3D" id="1.10.940.10">
    <property type="entry name" value="NusB-like"/>
    <property type="match status" value="1"/>
</dbReference>
<dbReference type="Gene3D" id="3.40.50.150">
    <property type="entry name" value="Vaccinia Virus protein VP39"/>
    <property type="match status" value="1"/>
</dbReference>